<evidence type="ECO:0000256" key="2">
    <source>
        <dbReference type="ARBA" id="ARBA00022676"/>
    </source>
</evidence>
<dbReference type="Gene3D" id="3.90.550.10">
    <property type="entry name" value="Spore Coat Polysaccharide Biosynthesis Protein SpsA, Chain A"/>
    <property type="match status" value="1"/>
</dbReference>
<evidence type="ECO:0000256" key="5">
    <source>
        <dbReference type="ARBA" id="ARBA00022989"/>
    </source>
</evidence>
<dbReference type="EC" id="2.4.-.-" evidence="8"/>
<feature type="transmembrane region" description="Helical" evidence="7">
    <location>
        <begin position="347"/>
        <end position="368"/>
    </location>
</feature>
<keyword evidence="2 8" id="KW-0328">Glycosyltransferase</keyword>
<evidence type="ECO:0000256" key="7">
    <source>
        <dbReference type="SAM" id="Phobius"/>
    </source>
</evidence>
<dbReference type="PROSITE" id="PS51257">
    <property type="entry name" value="PROKAR_LIPOPROTEIN"/>
    <property type="match status" value="1"/>
</dbReference>
<evidence type="ECO:0000256" key="3">
    <source>
        <dbReference type="ARBA" id="ARBA00022679"/>
    </source>
</evidence>
<proteinExistence type="predicted"/>
<dbReference type="Proteomes" id="UP001589691">
    <property type="component" value="Unassembled WGS sequence"/>
</dbReference>
<evidence type="ECO:0000313" key="9">
    <source>
        <dbReference type="Proteomes" id="UP001589691"/>
    </source>
</evidence>
<feature type="transmembrane region" description="Helical" evidence="7">
    <location>
        <begin position="388"/>
        <end position="407"/>
    </location>
</feature>
<keyword evidence="3 8" id="KW-0808">Transferase</keyword>
<accession>A0ABV5WW36</accession>
<dbReference type="PANTHER" id="PTHR43867:SF2">
    <property type="entry name" value="CELLULOSE SYNTHASE CATALYTIC SUBUNIT A [UDP-FORMING]"/>
    <property type="match status" value="1"/>
</dbReference>
<keyword evidence="5 7" id="KW-1133">Transmembrane helix</keyword>
<keyword evidence="9" id="KW-1185">Reference proteome</keyword>
<evidence type="ECO:0000313" key="8">
    <source>
        <dbReference type="EMBL" id="MFB9770005.1"/>
    </source>
</evidence>
<comment type="subcellular location">
    <subcellularLocation>
        <location evidence="1">Membrane</location>
        <topology evidence="1">Multi-pass membrane protein</topology>
    </subcellularLocation>
</comment>
<dbReference type="InterPro" id="IPR050321">
    <property type="entry name" value="Glycosyltr_2/OpgH_subfam"/>
</dbReference>
<evidence type="ECO:0000256" key="4">
    <source>
        <dbReference type="ARBA" id="ARBA00022692"/>
    </source>
</evidence>
<keyword evidence="6 7" id="KW-0472">Membrane</keyword>
<feature type="transmembrane region" description="Helical" evidence="7">
    <location>
        <begin position="7"/>
        <end position="28"/>
    </location>
</feature>
<evidence type="ECO:0000256" key="6">
    <source>
        <dbReference type="ARBA" id="ARBA00023136"/>
    </source>
</evidence>
<dbReference type="Pfam" id="PF13641">
    <property type="entry name" value="Glyco_tranf_2_3"/>
    <property type="match status" value="1"/>
</dbReference>
<dbReference type="RefSeq" id="WP_170177345.1">
    <property type="nucleotide sequence ID" value="NZ_BJEA01000002.1"/>
</dbReference>
<gene>
    <name evidence="8" type="ORF">ACFFLI_09050</name>
</gene>
<dbReference type="SUPFAM" id="SSF53448">
    <property type="entry name" value="Nucleotide-diphospho-sugar transferases"/>
    <property type="match status" value="1"/>
</dbReference>
<name>A0ABV5WW36_9LACO</name>
<dbReference type="InterPro" id="IPR029044">
    <property type="entry name" value="Nucleotide-diphossugar_trans"/>
</dbReference>
<keyword evidence="4 7" id="KW-0812">Transmembrane</keyword>
<comment type="caution">
    <text evidence="8">The sequence shown here is derived from an EMBL/GenBank/DDBJ whole genome shotgun (WGS) entry which is preliminary data.</text>
</comment>
<evidence type="ECO:0000256" key="1">
    <source>
        <dbReference type="ARBA" id="ARBA00004141"/>
    </source>
</evidence>
<dbReference type="GO" id="GO:0016757">
    <property type="term" value="F:glycosyltransferase activity"/>
    <property type="evidence" value="ECO:0007669"/>
    <property type="project" value="UniProtKB-KW"/>
</dbReference>
<sequence>MILIRNGFLVISAIGFFACLGWFMTFQFQRRRSVTLSNRSAKYQFYLLVPLLNEAESVLTTVAQQLRILDALAPQITPHLVLINDGSTDATAANVAALQQTQAQHRTRIELIRRRLPEAQQGKGAALNAAVAQIKRALPAHATPATTIIGVVDADGLISSADLMKVFRAFTANPVAMVQTNIAMTNPRVNWLTRMQNFEFIAINAFMQEARNRIGAAIASGNGQFMTLAMVLDTGWGASLLEDFEFTVRGLFKGYHGLFLPNAVVYQEAVTRFKPLFRQRIRWCTGSMQCFVRYGQQIVQSPKLLSRIKCDLLLFLILPFCAMVLLIANLVALGTQLVNLVISNPHPVIFAFVIIILLTLLLWTVFALEYVQTTGVAFPTAVKLSWQAVGYNVCLSIVPFVALYKLLSGDHRWDKTIHAPTSSEPAPAWQLLSNK</sequence>
<organism evidence="8 9">
    <name type="scientific">Lactiplantibacillus modestisalitolerans</name>
    <dbReference type="NCBI Taxonomy" id="1457219"/>
    <lineage>
        <taxon>Bacteria</taxon>
        <taxon>Bacillati</taxon>
        <taxon>Bacillota</taxon>
        <taxon>Bacilli</taxon>
        <taxon>Lactobacillales</taxon>
        <taxon>Lactobacillaceae</taxon>
        <taxon>Lactiplantibacillus</taxon>
    </lineage>
</organism>
<protein>
    <submittedName>
        <fullName evidence="8">Glycosyltransferase family 2 protein</fullName>
        <ecNumber evidence="8">2.4.-.-</ecNumber>
    </submittedName>
</protein>
<reference evidence="8 9" key="1">
    <citation type="submission" date="2024-09" db="EMBL/GenBank/DDBJ databases">
        <authorList>
            <person name="Sun Q."/>
            <person name="Mori K."/>
        </authorList>
    </citation>
    <scope>NUCLEOTIDE SEQUENCE [LARGE SCALE GENOMIC DNA]</scope>
    <source>
        <strain evidence="8 9">TBRC 4576</strain>
    </source>
</reference>
<dbReference type="EMBL" id="JBHLZY010000022">
    <property type="protein sequence ID" value="MFB9770005.1"/>
    <property type="molecule type" value="Genomic_DNA"/>
</dbReference>
<dbReference type="PANTHER" id="PTHR43867">
    <property type="entry name" value="CELLULOSE SYNTHASE CATALYTIC SUBUNIT A [UDP-FORMING]"/>
    <property type="match status" value="1"/>
</dbReference>
<feature type="transmembrane region" description="Helical" evidence="7">
    <location>
        <begin position="312"/>
        <end position="335"/>
    </location>
</feature>